<dbReference type="EMBL" id="FOMJ01000004">
    <property type="protein sequence ID" value="SFD30746.1"/>
    <property type="molecule type" value="Genomic_DNA"/>
</dbReference>
<evidence type="ECO:0000313" key="2">
    <source>
        <dbReference type="EMBL" id="SFD30746.1"/>
    </source>
</evidence>
<feature type="transmembrane region" description="Helical" evidence="1">
    <location>
        <begin position="110"/>
        <end position="131"/>
    </location>
</feature>
<feature type="transmembrane region" description="Helical" evidence="1">
    <location>
        <begin position="171"/>
        <end position="192"/>
    </location>
</feature>
<dbReference type="AlphaFoldDB" id="A0A1I1R8S9"/>
<protein>
    <submittedName>
        <fullName evidence="2">Uncharacterized protein involved in response to NO</fullName>
    </submittedName>
</protein>
<name>A0A1I1R8S9_9GAMM</name>
<dbReference type="Proteomes" id="UP000198611">
    <property type="component" value="Unassembled WGS sequence"/>
</dbReference>
<dbReference type="STRING" id="1123397.SAMN05660831_01370"/>
<keyword evidence="3" id="KW-1185">Reference proteome</keyword>
<reference evidence="2 3" key="1">
    <citation type="submission" date="2016-10" db="EMBL/GenBank/DDBJ databases">
        <authorList>
            <person name="de Groot N.N."/>
        </authorList>
    </citation>
    <scope>NUCLEOTIDE SEQUENCE [LARGE SCALE GENOMIC DNA]</scope>
    <source>
        <strain evidence="2 3">HL3</strain>
    </source>
</reference>
<keyword evidence="1" id="KW-1133">Transmembrane helix</keyword>
<proteinExistence type="predicted"/>
<feature type="transmembrane region" description="Helical" evidence="1">
    <location>
        <begin position="364"/>
        <end position="383"/>
    </location>
</feature>
<feature type="transmembrane region" description="Helical" evidence="1">
    <location>
        <begin position="212"/>
        <end position="229"/>
    </location>
</feature>
<gene>
    <name evidence="2" type="ORF">SAMN05660831_01370</name>
</gene>
<evidence type="ECO:0000256" key="1">
    <source>
        <dbReference type="SAM" id="Phobius"/>
    </source>
</evidence>
<feature type="transmembrane region" description="Helical" evidence="1">
    <location>
        <begin position="86"/>
        <end position="104"/>
    </location>
</feature>
<feature type="transmembrane region" description="Helical" evidence="1">
    <location>
        <begin position="329"/>
        <end position="352"/>
    </location>
</feature>
<accession>A0A1I1R8S9</accession>
<feature type="transmembrane region" description="Helical" evidence="1">
    <location>
        <begin position="235"/>
        <end position="252"/>
    </location>
</feature>
<evidence type="ECO:0000313" key="3">
    <source>
        <dbReference type="Proteomes" id="UP000198611"/>
    </source>
</evidence>
<dbReference type="Pfam" id="PF05940">
    <property type="entry name" value="NnrS"/>
    <property type="match status" value="1"/>
</dbReference>
<feature type="transmembrane region" description="Helical" evidence="1">
    <location>
        <begin position="54"/>
        <end position="74"/>
    </location>
</feature>
<keyword evidence="1" id="KW-0812">Transmembrane</keyword>
<feature type="transmembrane region" description="Helical" evidence="1">
    <location>
        <begin position="143"/>
        <end position="165"/>
    </location>
</feature>
<organism evidence="2 3">
    <name type="scientific">Thiohalospira halophila DSM 15071</name>
    <dbReference type="NCBI Taxonomy" id="1123397"/>
    <lineage>
        <taxon>Bacteria</taxon>
        <taxon>Pseudomonadati</taxon>
        <taxon>Pseudomonadota</taxon>
        <taxon>Gammaproteobacteria</taxon>
        <taxon>Thiohalospirales</taxon>
        <taxon>Thiohalospiraceae</taxon>
        <taxon>Thiohalospira</taxon>
    </lineage>
</organism>
<feature type="transmembrane region" description="Helical" evidence="1">
    <location>
        <begin position="296"/>
        <end position="317"/>
    </location>
</feature>
<sequence length="392" mass="40999">MSNPLPVLFALGFRPFFLLALLQAVVAMGVWAWLLHRDPGLLAGFPGGATGWHAREMVFGYAPAMVAGFLLTAVRNWTGRETATGWPLAALAGLWLVGRLTAALDGWGLMVSGVADLAFLIGLVITLARPVIAAGQLRQQSGVLAKVALIGASHGLWLTGALGGMPALQQAGLVSGLLLVIALMLVVVQRVLVFFSRRALGSDYEPADHPRLDRALLALMVVYWVLAILSLRGEATAVAAGALALLHALRWGRWFRPGILAHPLLAVLYAGYAWIIAGLALHAAGIALGWPLSPALHAFGAGAIATMTAGMMVRVTLGHTGRDVLAPPRWPALAFGLVGLAALVRVVAPLATPELWVPAMATAQALWLAAFGLLLAGLAPMLLRPRVDGAPG</sequence>
<feature type="transmembrane region" description="Helical" evidence="1">
    <location>
        <begin position="264"/>
        <end position="290"/>
    </location>
</feature>
<dbReference type="InterPro" id="IPR010266">
    <property type="entry name" value="NnrS"/>
</dbReference>
<keyword evidence="1" id="KW-0472">Membrane</keyword>
<feature type="transmembrane region" description="Helical" evidence="1">
    <location>
        <begin position="7"/>
        <end position="34"/>
    </location>
</feature>